<evidence type="ECO:0000256" key="1">
    <source>
        <dbReference type="SAM" id="MobiDB-lite"/>
    </source>
</evidence>
<gene>
    <name evidence="3" type="ORF">GCM10023208_20150</name>
</gene>
<dbReference type="SUPFAM" id="SSF141371">
    <property type="entry name" value="PilZ domain-like"/>
    <property type="match status" value="1"/>
</dbReference>
<reference evidence="4" key="1">
    <citation type="journal article" date="2019" name="Int. J. Syst. Evol. Microbiol.">
        <title>The Global Catalogue of Microorganisms (GCM) 10K type strain sequencing project: providing services to taxonomists for standard genome sequencing and annotation.</title>
        <authorList>
            <consortium name="The Broad Institute Genomics Platform"/>
            <consortium name="The Broad Institute Genome Sequencing Center for Infectious Disease"/>
            <person name="Wu L."/>
            <person name="Ma J."/>
        </authorList>
    </citation>
    <scope>NUCLEOTIDE SEQUENCE [LARGE SCALE GENOMIC DNA]</scope>
    <source>
        <strain evidence="4">JCM 18014</strain>
    </source>
</reference>
<feature type="domain" description="PilZ" evidence="2">
    <location>
        <begin position="46"/>
        <end position="136"/>
    </location>
</feature>
<evidence type="ECO:0000259" key="2">
    <source>
        <dbReference type="Pfam" id="PF07238"/>
    </source>
</evidence>
<sequence>MKEFLRGSGTHAPVQEDPSVNPLTEKSVAYANEGSSKENAILGGEHRLDERHEITIVARIRTPTGSRDVTIEDLSGKGCKFADRSGYLAVGTPITVKLGPIGPVESLVRWREGKKAGVEFATPLHPSVLDHIRQHFDQNSNGE</sequence>
<accession>A0ABP9KCI0</accession>
<dbReference type="InterPro" id="IPR009875">
    <property type="entry name" value="PilZ_domain"/>
</dbReference>
<feature type="region of interest" description="Disordered" evidence="1">
    <location>
        <begin position="1"/>
        <end position="26"/>
    </location>
</feature>
<evidence type="ECO:0000313" key="4">
    <source>
        <dbReference type="Proteomes" id="UP001500518"/>
    </source>
</evidence>
<name>A0ABP9KCI0_9SPHN</name>
<dbReference type="Pfam" id="PF07238">
    <property type="entry name" value="PilZ"/>
    <property type="match status" value="1"/>
</dbReference>
<protein>
    <recommendedName>
        <fullName evidence="2">PilZ domain-containing protein</fullName>
    </recommendedName>
</protein>
<keyword evidence="4" id="KW-1185">Reference proteome</keyword>
<organism evidence="3 4">
    <name type="scientific">Erythrobacter westpacificensis</name>
    <dbReference type="NCBI Taxonomy" id="1055231"/>
    <lineage>
        <taxon>Bacteria</taxon>
        <taxon>Pseudomonadati</taxon>
        <taxon>Pseudomonadota</taxon>
        <taxon>Alphaproteobacteria</taxon>
        <taxon>Sphingomonadales</taxon>
        <taxon>Erythrobacteraceae</taxon>
        <taxon>Erythrobacter/Porphyrobacter group</taxon>
        <taxon>Erythrobacter</taxon>
    </lineage>
</organism>
<comment type="caution">
    <text evidence="3">The sequence shown here is derived from an EMBL/GenBank/DDBJ whole genome shotgun (WGS) entry which is preliminary data.</text>
</comment>
<evidence type="ECO:0000313" key="3">
    <source>
        <dbReference type="EMBL" id="GAA5055882.1"/>
    </source>
</evidence>
<proteinExistence type="predicted"/>
<dbReference type="EMBL" id="BAABHV010000010">
    <property type="protein sequence ID" value="GAA5055882.1"/>
    <property type="molecule type" value="Genomic_DNA"/>
</dbReference>
<dbReference type="Proteomes" id="UP001500518">
    <property type="component" value="Unassembled WGS sequence"/>
</dbReference>